<dbReference type="InterPro" id="IPR018247">
    <property type="entry name" value="EF_Hand_1_Ca_BS"/>
</dbReference>
<feature type="domain" description="EF-hand" evidence="3">
    <location>
        <begin position="6"/>
        <end position="41"/>
    </location>
</feature>
<evidence type="ECO:0000259" key="3">
    <source>
        <dbReference type="PROSITE" id="PS50222"/>
    </source>
</evidence>
<accession>A0AAW1QT48</accession>
<dbReference type="InterPro" id="IPR002048">
    <property type="entry name" value="EF_hand_dom"/>
</dbReference>
<dbReference type="EMBL" id="JALJOR010000002">
    <property type="protein sequence ID" value="KAK9824637.1"/>
    <property type="molecule type" value="Genomic_DNA"/>
</dbReference>
<dbReference type="Pfam" id="PF13499">
    <property type="entry name" value="EF-hand_7"/>
    <property type="match status" value="1"/>
</dbReference>
<dbReference type="Gene3D" id="1.10.238.10">
    <property type="entry name" value="EF-hand"/>
    <property type="match status" value="1"/>
</dbReference>
<name>A0AAW1QT48_9CHLO</name>
<dbReference type="PROSITE" id="PS00018">
    <property type="entry name" value="EF_HAND_1"/>
    <property type="match status" value="2"/>
</dbReference>
<dbReference type="InterPro" id="IPR050230">
    <property type="entry name" value="CALM/Myosin/TropC-like"/>
</dbReference>
<evidence type="ECO:0000256" key="1">
    <source>
        <dbReference type="ARBA" id="ARBA00022737"/>
    </source>
</evidence>
<dbReference type="PANTHER" id="PTHR23048:SF0">
    <property type="entry name" value="CALMODULIN LIKE 3"/>
    <property type="match status" value="1"/>
</dbReference>
<dbReference type="FunFam" id="1.10.238.10:FF:000178">
    <property type="entry name" value="Calmodulin-2 A"/>
    <property type="match status" value="1"/>
</dbReference>
<evidence type="ECO:0000313" key="4">
    <source>
        <dbReference type="EMBL" id="KAK9824637.1"/>
    </source>
</evidence>
<dbReference type="PANTHER" id="PTHR23048">
    <property type="entry name" value="MYOSIN LIGHT CHAIN 1, 3"/>
    <property type="match status" value="1"/>
</dbReference>
<keyword evidence="2" id="KW-0106">Calcium</keyword>
<evidence type="ECO:0000256" key="2">
    <source>
        <dbReference type="ARBA" id="ARBA00022837"/>
    </source>
</evidence>
<keyword evidence="5" id="KW-1185">Reference proteome</keyword>
<dbReference type="SUPFAM" id="SSF47473">
    <property type="entry name" value="EF-hand"/>
    <property type="match status" value="1"/>
</dbReference>
<dbReference type="CDD" id="cd00051">
    <property type="entry name" value="EFh"/>
    <property type="match status" value="1"/>
</dbReference>
<reference evidence="4 5" key="1">
    <citation type="journal article" date="2024" name="Nat. Commun.">
        <title>Phylogenomics reveals the evolutionary origins of lichenization in chlorophyte algae.</title>
        <authorList>
            <person name="Puginier C."/>
            <person name="Libourel C."/>
            <person name="Otte J."/>
            <person name="Skaloud P."/>
            <person name="Haon M."/>
            <person name="Grisel S."/>
            <person name="Petersen M."/>
            <person name="Berrin J.G."/>
            <person name="Delaux P.M."/>
            <person name="Dal Grande F."/>
            <person name="Keller J."/>
        </authorList>
    </citation>
    <scope>NUCLEOTIDE SEQUENCE [LARGE SCALE GENOMIC DNA]</scope>
    <source>
        <strain evidence="4 5">SAG 2043</strain>
    </source>
</reference>
<gene>
    <name evidence="4" type="ORF">WJX72_011960</name>
</gene>
<dbReference type="AlphaFoldDB" id="A0AAW1QT48"/>
<feature type="domain" description="EF-hand" evidence="3">
    <location>
        <begin position="42"/>
        <end position="77"/>
    </location>
</feature>
<dbReference type="SMART" id="SM00054">
    <property type="entry name" value="EFh"/>
    <property type="match status" value="2"/>
</dbReference>
<evidence type="ECO:0000313" key="5">
    <source>
        <dbReference type="Proteomes" id="UP001489004"/>
    </source>
</evidence>
<dbReference type="InterPro" id="IPR011992">
    <property type="entry name" value="EF-hand-dom_pair"/>
</dbReference>
<keyword evidence="1" id="KW-0677">Repeat</keyword>
<dbReference type="Proteomes" id="UP001489004">
    <property type="component" value="Unassembled WGS sequence"/>
</dbReference>
<sequence>MELSDEDVAAFKEVFDMVDVDGGGSISGEEVQKLMELLGMDSSPEEVATMIADIDQDGNGEVDFQEFLSVMAGAQQPAYSKKELLRAFRLFADKDAPAGRITQGTLEKALVTYCGDKVSEEDLTQLISQLAVDEHGWIDFQQAVDLFMTK</sequence>
<dbReference type="GO" id="GO:0016460">
    <property type="term" value="C:myosin II complex"/>
    <property type="evidence" value="ECO:0007669"/>
    <property type="project" value="TreeGrafter"/>
</dbReference>
<protein>
    <recommendedName>
        <fullName evidence="3">EF-hand domain-containing protein</fullName>
    </recommendedName>
</protein>
<dbReference type="GO" id="GO:0005509">
    <property type="term" value="F:calcium ion binding"/>
    <property type="evidence" value="ECO:0007669"/>
    <property type="project" value="InterPro"/>
</dbReference>
<proteinExistence type="predicted"/>
<comment type="caution">
    <text evidence="4">The sequence shown here is derived from an EMBL/GenBank/DDBJ whole genome shotgun (WGS) entry which is preliminary data.</text>
</comment>
<organism evidence="4 5">
    <name type="scientific">[Myrmecia] bisecta</name>
    <dbReference type="NCBI Taxonomy" id="41462"/>
    <lineage>
        <taxon>Eukaryota</taxon>
        <taxon>Viridiplantae</taxon>
        <taxon>Chlorophyta</taxon>
        <taxon>core chlorophytes</taxon>
        <taxon>Trebouxiophyceae</taxon>
        <taxon>Trebouxiales</taxon>
        <taxon>Trebouxiaceae</taxon>
        <taxon>Myrmecia</taxon>
    </lineage>
</organism>
<dbReference type="PROSITE" id="PS50222">
    <property type="entry name" value="EF_HAND_2"/>
    <property type="match status" value="2"/>
</dbReference>